<keyword evidence="2" id="KW-1185">Reference proteome</keyword>
<evidence type="ECO:0000313" key="2">
    <source>
        <dbReference type="Proteomes" id="UP000199550"/>
    </source>
</evidence>
<proteinExistence type="predicted"/>
<dbReference type="OrthoDB" id="7845154at2"/>
<accession>A0A1I4D4R5</accession>
<organism evidence="1 2">
    <name type="scientific">Loktanella salsilacus</name>
    <dbReference type="NCBI Taxonomy" id="195913"/>
    <lineage>
        <taxon>Bacteria</taxon>
        <taxon>Pseudomonadati</taxon>
        <taxon>Pseudomonadota</taxon>
        <taxon>Alphaproteobacteria</taxon>
        <taxon>Rhodobacterales</taxon>
        <taxon>Roseobacteraceae</taxon>
        <taxon>Loktanella</taxon>
    </lineage>
</organism>
<evidence type="ECO:0000313" key="1">
    <source>
        <dbReference type="EMBL" id="SFK88578.1"/>
    </source>
</evidence>
<name>A0A1I4D4R5_9RHOB</name>
<dbReference type="STRING" id="195913.SAMN04488004_103233"/>
<dbReference type="Proteomes" id="UP000199550">
    <property type="component" value="Unassembled WGS sequence"/>
</dbReference>
<gene>
    <name evidence="1" type="ORF">SAMN04488004_103233</name>
</gene>
<dbReference type="AlphaFoldDB" id="A0A1I4D4R5"/>
<dbReference type="EMBL" id="FOTF01000003">
    <property type="protein sequence ID" value="SFK88578.1"/>
    <property type="molecule type" value="Genomic_DNA"/>
</dbReference>
<reference evidence="2" key="1">
    <citation type="submission" date="2016-10" db="EMBL/GenBank/DDBJ databases">
        <authorList>
            <person name="Varghese N."/>
            <person name="Submissions S."/>
        </authorList>
    </citation>
    <scope>NUCLEOTIDE SEQUENCE [LARGE SCALE GENOMIC DNA]</scope>
    <source>
        <strain evidence="2">DSM 16199</strain>
    </source>
</reference>
<protein>
    <submittedName>
        <fullName evidence="1">Uncharacterized protein</fullName>
    </submittedName>
</protein>
<sequence>MGESVGRRSAAVVLAVTLQRLMNDPDRAWSADEALVLDALRRSKSSLRDASDADLATYLAGLDVDQLRGVISNVKGIYHELLFAAAENADGDLVLAQLPEATNHPGSDVEFMLDGEIIGSVQLKAVASPEHIYEHLARYPGIDVLATDEVAGLFPGISSSGYSNVELEADVRQALHLLPGTSVPEEVFEGADNSILVSAAFAASKAIRAGRVEPRALRAAMGDLGVGLTTALALDVLLSGA</sequence>